<accession>A0A8E2J5B2</accession>
<organism evidence="1 2">
    <name type="scientific">Obba rivulosa</name>
    <dbReference type="NCBI Taxonomy" id="1052685"/>
    <lineage>
        <taxon>Eukaryota</taxon>
        <taxon>Fungi</taxon>
        <taxon>Dikarya</taxon>
        <taxon>Basidiomycota</taxon>
        <taxon>Agaricomycotina</taxon>
        <taxon>Agaricomycetes</taxon>
        <taxon>Polyporales</taxon>
        <taxon>Gelatoporiaceae</taxon>
        <taxon>Obba</taxon>
    </lineage>
</organism>
<keyword evidence="2" id="KW-1185">Reference proteome</keyword>
<evidence type="ECO:0000313" key="2">
    <source>
        <dbReference type="Proteomes" id="UP000250043"/>
    </source>
</evidence>
<dbReference type="AlphaFoldDB" id="A0A8E2J5B2"/>
<name>A0A8E2J5B2_9APHY</name>
<evidence type="ECO:0000313" key="1">
    <source>
        <dbReference type="EMBL" id="OCH93637.1"/>
    </source>
</evidence>
<reference evidence="1 2" key="1">
    <citation type="submission" date="2016-07" db="EMBL/GenBank/DDBJ databases">
        <title>Draft genome of the white-rot fungus Obba rivulosa 3A-2.</title>
        <authorList>
            <consortium name="DOE Joint Genome Institute"/>
            <person name="Miettinen O."/>
            <person name="Riley R."/>
            <person name="Acob R."/>
            <person name="Barry K."/>
            <person name="Cullen D."/>
            <person name="De Vries R."/>
            <person name="Hainaut M."/>
            <person name="Hatakka A."/>
            <person name="Henrissat B."/>
            <person name="Hilden K."/>
            <person name="Kuo R."/>
            <person name="Labutti K."/>
            <person name="Lipzen A."/>
            <person name="Makela M.R."/>
            <person name="Sandor L."/>
            <person name="Spatafora J.W."/>
            <person name="Grigoriev I.V."/>
            <person name="Hibbett D.S."/>
        </authorList>
    </citation>
    <scope>NUCLEOTIDE SEQUENCE [LARGE SCALE GENOMIC DNA]</scope>
    <source>
        <strain evidence="1 2">3A-2</strain>
    </source>
</reference>
<gene>
    <name evidence="1" type="ORF">OBBRIDRAFT_276172</name>
</gene>
<protein>
    <submittedName>
        <fullName evidence="1">Uncharacterized protein</fullName>
    </submittedName>
</protein>
<dbReference type="EMBL" id="KV722352">
    <property type="protein sequence ID" value="OCH93637.1"/>
    <property type="molecule type" value="Genomic_DNA"/>
</dbReference>
<proteinExistence type="predicted"/>
<dbReference type="Proteomes" id="UP000250043">
    <property type="component" value="Unassembled WGS sequence"/>
</dbReference>
<sequence length="172" mass="19050">MLVNPHSAGPASCQILQTRVTRGRIFVQAKHYQISYEASVTDDRRSISMCVVLWGASRRIYIHRSFRMSQADPGPVLTMDAPAGSTAWTRKTRRIHSDKLLASVSCWNTGAYDARRASARSFFTYSCIVAIHSLGHRFSPGSSSSGIFNIQHPGHIAMEVSSASPVIMHMLR</sequence>